<dbReference type="InterPro" id="IPR017946">
    <property type="entry name" value="PLC-like_Pdiesterase_TIM-brl"/>
</dbReference>
<dbReference type="PANTHER" id="PTHR22958">
    <property type="entry name" value="GLYCEROPHOSPHORYL DIESTER PHOSPHODIESTERASE"/>
    <property type="match status" value="1"/>
</dbReference>
<dbReference type="SMART" id="SM00248">
    <property type="entry name" value="ANK"/>
    <property type="match status" value="7"/>
</dbReference>
<dbReference type="InterPro" id="IPR004331">
    <property type="entry name" value="SPX_dom"/>
</dbReference>
<dbReference type="GO" id="GO:0047389">
    <property type="term" value="F:glycerophosphocholine phosphodiesterase activity"/>
    <property type="evidence" value="ECO:0007669"/>
    <property type="project" value="TreeGrafter"/>
</dbReference>
<dbReference type="InterPro" id="IPR036770">
    <property type="entry name" value="Ankyrin_rpt-contain_sf"/>
</dbReference>
<evidence type="ECO:0000256" key="2">
    <source>
        <dbReference type="ARBA" id="ARBA00022801"/>
    </source>
</evidence>
<keyword evidence="3 4" id="KW-0040">ANK repeat</keyword>
<dbReference type="FunCoup" id="A0A3N4M0E4">
    <property type="interactions" value="167"/>
</dbReference>
<protein>
    <submittedName>
        <fullName evidence="7">Ankyrin repeat protein</fullName>
    </submittedName>
</protein>
<dbReference type="SUPFAM" id="SSF48403">
    <property type="entry name" value="Ankyrin repeat"/>
    <property type="match status" value="1"/>
</dbReference>
<dbReference type="PANTHER" id="PTHR22958:SF23">
    <property type="entry name" value="DEPENDENT KINASE INHIBITOR PHO81, PUTATIVE (AFU_ORTHOLOGUE AFUA_4G06020)-RELATED"/>
    <property type="match status" value="1"/>
</dbReference>
<dbReference type="AlphaFoldDB" id="A0A3N4M0E4"/>
<dbReference type="Gene3D" id="1.25.40.20">
    <property type="entry name" value="Ankyrin repeat-containing domain"/>
    <property type="match status" value="2"/>
</dbReference>
<dbReference type="STRING" id="1051890.A0A3N4M0E4"/>
<dbReference type="GO" id="GO:0046475">
    <property type="term" value="P:glycerophospholipid catabolic process"/>
    <property type="evidence" value="ECO:0007669"/>
    <property type="project" value="TreeGrafter"/>
</dbReference>
<dbReference type="Pfam" id="PF25329">
    <property type="entry name" value="C2_GDE1"/>
    <property type="match status" value="1"/>
</dbReference>
<dbReference type="InterPro" id="IPR057506">
    <property type="entry name" value="C2_GPCPD1"/>
</dbReference>
<dbReference type="SUPFAM" id="SSF51695">
    <property type="entry name" value="PLC-like phosphodiesterases"/>
    <property type="match status" value="1"/>
</dbReference>
<dbReference type="PROSITE" id="PS50297">
    <property type="entry name" value="ANK_REP_REGION"/>
    <property type="match status" value="2"/>
</dbReference>
<feature type="repeat" description="ANK" evidence="4">
    <location>
        <begin position="463"/>
        <end position="495"/>
    </location>
</feature>
<evidence type="ECO:0000256" key="3">
    <source>
        <dbReference type="ARBA" id="ARBA00023043"/>
    </source>
</evidence>
<feature type="domain" description="SPX" evidence="5">
    <location>
        <begin position="1"/>
        <end position="172"/>
    </location>
</feature>
<dbReference type="PROSITE" id="PS51382">
    <property type="entry name" value="SPX"/>
    <property type="match status" value="1"/>
</dbReference>
<keyword evidence="2" id="KW-0378">Hydrolase</keyword>
<dbReference type="InterPro" id="IPR051578">
    <property type="entry name" value="GDPD"/>
</dbReference>
<dbReference type="CDD" id="cd14483">
    <property type="entry name" value="SPX_PHO81_NUC-2_like"/>
    <property type="match status" value="1"/>
</dbReference>
<feature type="repeat" description="ANK" evidence="4">
    <location>
        <begin position="428"/>
        <end position="461"/>
    </location>
</feature>
<proteinExistence type="predicted"/>
<dbReference type="InterPro" id="IPR002110">
    <property type="entry name" value="Ankyrin_rpt"/>
</dbReference>
<accession>A0A3N4M0E4</accession>
<evidence type="ECO:0000259" key="5">
    <source>
        <dbReference type="PROSITE" id="PS51382"/>
    </source>
</evidence>
<sequence>MKFGKYIAKQSLDIPEYAASLVNYKALKKLIKSLAASRVTSAAQAASSGISNAPGTEPHDPQATLQANKATFFFRLERELEKVNAFYLQKEAELKLRLKTLLDKKKAMQSRSGGTNNKVSATYITLQEGFLLFQVDLNKLQQFVDLNATAFSKILKKWDKSSKSRTKELYLSRAVEVQPCFNRDIITELSDLATTGALELEAWGEGENIAFAQKPVERMIGEAEEPDTDGEILKAVITDNTAILQEWLSRLQSSPDARDRITRVFLAAIPEASDQALQMFVRCGLIYWRAKDEINERNCLHEAAIAGKYNVLELGLVGGADPNETDVYGRNPLHYACMHGRLDMIQRLVTGASAAVINVMDHDNFTPLIHAINNNQPLTVRQLIASGARVQANGEQDHVPLNLACQNGLVEITELLLKQRPRIQVDAGGLYPQHHVARSGHSAKILLMLKDYGANIDEVDKLNQWTAVFHAASEGHVECLKALLDWGARVDIMDENGLSAMYYAAWEGHLECMQMLSAVRPGLGVMGIKAAKSSPSPTPVENQMAIDSDGIPDLSLPPPIIPLRRYGHNFLDKKTLVQLVLQEHGAKPIQFFQENKYPIARLTISSKSTDIIPRNVMLPLSDDSKSLAFQVDGIESFVIDFDIFPTFGSKFIARTVALPSTFTTTDAGHCTLPLFDPRLRAIGKLSFDYQIIKPFQGVPLEIAHFATYWKATTKIESHAGARITGSSLSGEYVRLFVQLTSDLVPVLYPHWTVEVAGLDVPISSITAPQFISIGVKNGMYQQRQNLSAVKSAVEAYGVLGSLFLTLEEALKLLPLNIHVDLNIAYPSGGENFARVIPQSDLNSSVDSVLSVVFESARALRTAGPESVRGVMFSSYNMNICTALNWKQPNYPVFYCNGLGDEHIRDQVGVGFAPRRSVSIKEAVAFASSNNLMGIICSSKLLALVPALIQSVKEAGLVVVAHTCDDSTFRQVGVDGVLRKGGVLKFEETIDI</sequence>
<dbReference type="Pfam" id="PF12796">
    <property type="entry name" value="Ank_2"/>
    <property type="match status" value="2"/>
</dbReference>
<organism evidence="7 8">
    <name type="scientific">Terfezia boudieri ATCC MYA-4762</name>
    <dbReference type="NCBI Taxonomy" id="1051890"/>
    <lineage>
        <taxon>Eukaryota</taxon>
        <taxon>Fungi</taxon>
        <taxon>Dikarya</taxon>
        <taxon>Ascomycota</taxon>
        <taxon>Pezizomycotina</taxon>
        <taxon>Pezizomycetes</taxon>
        <taxon>Pezizales</taxon>
        <taxon>Pezizaceae</taxon>
        <taxon>Terfezia</taxon>
    </lineage>
</organism>
<keyword evidence="8" id="KW-1185">Reference proteome</keyword>
<dbReference type="Pfam" id="PF03105">
    <property type="entry name" value="SPX"/>
    <property type="match status" value="2"/>
</dbReference>
<evidence type="ECO:0000313" key="7">
    <source>
        <dbReference type="EMBL" id="RPB28530.1"/>
    </source>
</evidence>
<gene>
    <name evidence="7" type="ORF">L211DRAFT_833503</name>
</gene>
<reference evidence="7 8" key="1">
    <citation type="journal article" date="2018" name="Nat. Ecol. Evol.">
        <title>Pezizomycetes genomes reveal the molecular basis of ectomycorrhizal truffle lifestyle.</title>
        <authorList>
            <person name="Murat C."/>
            <person name="Payen T."/>
            <person name="Noel B."/>
            <person name="Kuo A."/>
            <person name="Morin E."/>
            <person name="Chen J."/>
            <person name="Kohler A."/>
            <person name="Krizsan K."/>
            <person name="Balestrini R."/>
            <person name="Da Silva C."/>
            <person name="Montanini B."/>
            <person name="Hainaut M."/>
            <person name="Levati E."/>
            <person name="Barry K.W."/>
            <person name="Belfiori B."/>
            <person name="Cichocki N."/>
            <person name="Clum A."/>
            <person name="Dockter R.B."/>
            <person name="Fauchery L."/>
            <person name="Guy J."/>
            <person name="Iotti M."/>
            <person name="Le Tacon F."/>
            <person name="Lindquist E.A."/>
            <person name="Lipzen A."/>
            <person name="Malagnac F."/>
            <person name="Mello A."/>
            <person name="Molinier V."/>
            <person name="Miyauchi S."/>
            <person name="Poulain J."/>
            <person name="Riccioni C."/>
            <person name="Rubini A."/>
            <person name="Sitrit Y."/>
            <person name="Splivallo R."/>
            <person name="Traeger S."/>
            <person name="Wang M."/>
            <person name="Zifcakova L."/>
            <person name="Wipf D."/>
            <person name="Zambonelli A."/>
            <person name="Paolocci F."/>
            <person name="Nowrousian M."/>
            <person name="Ottonello S."/>
            <person name="Baldrian P."/>
            <person name="Spatafora J.W."/>
            <person name="Henrissat B."/>
            <person name="Nagy L.G."/>
            <person name="Aury J.M."/>
            <person name="Wincker P."/>
            <person name="Grigoriev I.V."/>
            <person name="Bonfante P."/>
            <person name="Martin F.M."/>
        </authorList>
    </citation>
    <scope>NUCLEOTIDE SEQUENCE [LARGE SCALE GENOMIC DNA]</scope>
    <source>
        <strain evidence="7 8">ATCC MYA-4762</strain>
    </source>
</reference>
<feature type="domain" description="GP-PDE" evidence="6">
    <location>
        <begin position="702"/>
        <end position="991"/>
    </location>
</feature>
<evidence type="ECO:0000256" key="4">
    <source>
        <dbReference type="PROSITE-ProRule" id="PRU00023"/>
    </source>
</evidence>
<evidence type="ECO:0000256" key="1">
    <source>
        <dbReference type="ARBA" id="ARBA00022737"/>
    </source>
</evidence>
<dbReference type="InterPro" id="IPR030395">
    <property type="entry name" value="GP_PDE_dom"/>
</dbReference>
<dbReference type="OrthoDB" id="1577640at2759"/>
<dbReference type="Gene3D" id="3.20.20.190">
    <property type="entry name" value="Phosphatidylinositol (PI) phosphodiesterase"/>
    <property type="match status" value="1"/>
</dbReference>
<evidence type="ECO:0000313" key="8">
    <source>
        <dbReference type="Proteomes" id="UP000267821"/>
    </source>
</evidence>
<dbReference type="PROSITE" id="PS50088">
    <property type="entry name" value="ANK_REPEAT"/>
    <property type="match status" value="3"/>
</dbReference>
<dbReference type="EMBL" id="ML121529">
    <property type="protein sequence ID" value="RPB28530.1"/>
    <property type="molecule type" value="Genomic_DNA"/>
</dbReference>
<dbReference type="InParanoid" id="A0A3N4M0E4"/>
<evidence type="ECO:0000259" key="6">
    <source>
        <dbReference type="PROSITE" id="PS51704"/>
    </source>
</evidence>
<dbReference type="Pfam" id="PF03009">
    <property type="entry name" value="GDPD"/>
    <property type="match status" value="1"/>
</dbReference>
<name>A0A3N4M0E4_9PEZI</name>
<keyword evidence="1" id="KW-0677">Repeat</keyword>
<dbReference type="Proteomes" id="UP000267821">
    <property type="component" value="Unassembled WGS sequence"/>
</dbReference>
<dbReference type="PROSITE" id="PS51704">
    <property type="entry name" value="GP_PDE"/>
    <property type="match status" value="1"/>
</dbReference>
<feature type="repeat" description="ANK" evidence="4">
    <location>
        <begin position="328"/>
        <end position="349"/>
    </location>
</feature>